<sequence length="118" mass="12790">MGFTIVSGRAVELTLSATAATAYRVVRGESKQCTMTVWLAPGTSVWRIQLLVAANFCIAAEEQRLIVAGNELNDTSKALQDFLPSFVGTDSHIEVIVDLRDDLPEPVVEEPAVKEQGD</sequence>
<gene>
    <name evidence="1" type="ORF">HERI1096_LOCUS28045</name>
</gene>
<dbReference type="SUPFAM" id="SSF54236">
    <property type="entry name" value="Ubiquitin-like"/>
    <property type="match status" value="1"/>
</dbReference>
<reference evidence="1" key="1">
    <citation type="submission" date="2021-01" db="EMBL/GenBank/DDBJ databases">
        <authorList>
            <person name="Corre E."/>
            <person name="Pelletier E."/>
            <person name="Niang G."/>
            <person name="Scheremetjew M."/>
            <person name="Finn R."/>
            <person name="Kale V."/>
            <person name="Holt S."/>
            <person name="Cochrane G."/>
            <person name="Meng A."/>
            <person name="Brown T."/>
            <person name="Cohen L."/>
        </authorList>
    </citation>
    <scope>NUCLEOTIDE SEQUENCE</scope>
    <source>
        <strain evidence="1">CCMP281</strain>
    </source>
</reference>
<proteinExistence type="predicted"/>
<evidence type="ECO:0000313" key="1">
    <source>
        <dbReference type="EMBL" id="CAE0130202.1"/>
    </source>
</evidence>
<name>A0A7S3BBG5_9EUKA</name>
<evidence type="ECO:0008006" key="2">
    <source>
        <dbReference type="Google" id="ProtNLM"/>
    </source>
</evidence>
<dbReference type="AlphaFoldDB" id="A0A7S3BBG5"/>
<accession>A0A7S3BBG5</accession>
<dbReference type="EMBL" id="HBHX01050767">
    <property type="protein sequence ID" value="CAE0130202.1"/>
    <property type="molecule type" value="Transcribed_RNA"/>
</dbReference>
<protein>
    <recommendedName>
        <fullName evidence="2">Ubiquitin-like domain-containing protein</fullName>
    </recommendedName>
</protein>
<dbReference type="InterPro" id="IPR029071">
    <property type="entry name" value="Ubiquitin-like_domsf"/>
</dbReference>
<organism evidence="1">
    <name type="scientific">Haptolina ericina</name>
    <dbReference type="NCBI Taxonomy" id="156174"/>
    <lineage>
        <taxon>Eukaryota</taxon>
        <taxon>Haptista</taxon>
        <taxon>Haptophyta</taxon>
        <taxon>Prymnesiophyceae</taxon>
        <taxon>Prymnesiales</taxon>
        <taxon>Prymnesiaceae</taxon>
        <taxon>Haptolina</taxon>
    </lineage>
</organism>